<keyword evidence="1" id="KW-1133">Transmembrane helix</keyword>
<dbReference type="EMBL" id="WUQX01000001">
    <property type="protein sequence ID" value="MXP77753.1"/>
    <property type="molecule type" value="Genomic_DNA"/>
</dbReference>
<evidence type="ECO:0000313" key="3">
    <source>
        <dbReference type="Proteomes" id="UP000460412"/>
    </source>
</evidence>
<gene>
    <name evidence="2" type="ORF">GN277_21085</name>
</gene>
<dbReference type="InterPro" id="IPR011009">
    <property type="entry name" value="Kinase-like_dom_sf"/>
</dbReference>
<organism evidence="2 3">
    <name type="scientific">Sporofaciens musculi</name>
    <dbReference type="NCBI Taxonomy" id="2681861"/>
    <lineage>
        <taxon>Bacteria</taxon>
        <taxon>Bacillati</taxon>
        <taxon>Bacillota</taxon>
        <taxon>Clostridia</taxon>
        <taxon>Lachnospirales</taxon>
        <taxon>Lachnospiraceae</taxon>
        <taxon>Sporofaciens</taxon>
    </lineage>
</organism>
<dbReference type="Proteomes" id="UP000460412">
    <property type="component" value="Unassembled WGS sequence"/>
</dbReference>
<keyword evidence="3" id="KW-1185">Reference proteome</keyword>
<dbReference type="SUPFAM" id="SSF56112">
    <property type="entry name" value="Protein kinase-like (PK-like)"/>
    <property type="match status" value="1"/>
</dbReference>
<keyword evidence="1" id="KW-0812">Transmembrane</keyword>
<dbReference type="AlphaFoldDB" id="A0A7X3MJT3"/>
<keyword evidence="1" id="KW-0472">Membrane</keyword>
<evidence type="ECO:0000313" key="2">
    <source>
        <dbReference type="EMBL" id="MXP77753.1"/>
    </source>
</evidence>
<evidence type="ECO:0000256" key="1">
    <source>
        <dbReference type="SAM" id="Phobius"/>
    </source>
</evidence>
<reference evidence="2 3" key="1">
    <citation type="submission" date="2019-12" db="EMBL/GenBank/DDBJ databases">
        <title>Sporaefaciens musculi gen. nov., sp. nov., a novel bacterium isolated from the caecum of an obese mouse.</title>
        <authorList>
            <person name="Rasmussen T.S."/>
            <person name="Streidl T."/>
            <person name="Hitch T.C.A."/>
            <person name="Wortmann E."/>
            <person name="Deptula P."/>
            <person name="Hansen M."/>
            <person name="Nielsen D.S."/>
            <person name="Clavel T."/>
            <person name="Vogensen F.K."/>
        </authorList>
    </citation>
    <scope>NUCLEOTIDE SEQUENCE [LARGE SCALE GENOMIC DNA]</scope>
    <source>
        <strain evidence="2 3">WCA-9-b2</strain>
    </source>
</reference>
<proteinExistence type="predicted"/>
<comment type="caution">
    <text evidence="2">The sequence shown here is derived from an EMBL/GenBank/DDBJ whole genome shotgun (WGS) entry which is preliminary data.</text>
</comment>
<protein>
    <submittedName>
        <fullName evidence="2">Uncharacterized protein</fullName>
    </submittedName>
</protein>
<accession>A0A7X3MJT3</accession>
<sequence length="293" mass="34388">MIIKFQDMQYELISKIKTTVSGNIDLYLACDVKRREEGLYTVACVRDMEIARKLIMVTTKQNVSLSFRDLHASFNADGKYYVIFNYAQGRTLQQALEDGKFNLRERLQIMKNIFAQIFLLNMPECFLYEALRKENIIVDDSLGVRFNYFFTEIDYYWQVQEKELMNRVNGLVHELFARELEKKSSRELMEFALDLDEGCYGYLWDCYVAYDEVYETVLAKTEQREPEPGRIWWRAWEKLKRFFPTIRTALAAALIVSAAIYLLWNLPNPALTDNGVTFGQIGTLEIKEKADKP</sequence>
<dbReference type="RefSeq" id="WP_159753318.1">
    <property type="nucleotide sequence ID" value="NZ_WUQX01000001.1"/>
</dbReference>
<name>A0A7X3MJT3_9FIRM</name>
<feature type="transmembrane region" description="Helical" evidence="1">
    <location>
        <begin position="242"/>
        <end position="264"/>
    </location>
</feature>